<protein>
    <submittedName>
        <fullName evidence="8">Nucleotide-binding protein</fullName>
    </submittedName>
</protein>
<name>A0A916Z6H4_9SPHN</name>
<dbReference type="InterPro" id="IPR027417">
    <property type="entry name" value="P-loop_NTPase"/>
</dbReference>
<dbReference type="Proteomes" id="UP000612349">
    <property type="component" value="Unassembled WGS sequence"/>
</dbReference>
<feature type="domain" description="RapZ C-terminal" evidence="7">
    <location>
        <begin position="199"/>
        <end position="318"/>
    </location>
</feature>
<evidence type="ECO:0000256" key="1">
    <source>
        <dbReference type="ARBA" id="ARBA00022741"/>
    </source>
</evidence>
<proteinExistence type="inferred from homology"/>
<feature type="compositionally biased region" description="Polar residues" evidence="5">
    <location>
        <begin position="75"/>
        <end position="84"/>
    </location>
</feature>
<evidence type="ECO:0000256" key="5">
    <source>
        <dbReference type="SAM" id="MobiDB-lite"/>
    </source>
</evidence>
<dbReference type="Pfam" id="PF03668">
    <property type="entry name" value="RapZ-like_N"/>
    <property type="match status" value="1"/>
</dbReference>
<comment type="caution">
    <text evidence="8">The sequence shown here is derived from an EMBL/GenBank/DDBJ whole genome shotgun (WGS) entry which is preliminary data.</text>
</comment>
<reference evidence="8" key="1">
    <citation type="journal article" date="2014" name="Int. J. Syst. Evol. Microbiol.">
        <title>Complete genome sequence of Corynebacterium casei LMG S-19264T (=DSM 44701T), isolated from a smear-ripened cheese.</title>
        <authorList>
            <consortium name="US DOE Joint Genome Institute (JGI-PGF)"/>
            <person name="Walter F."/>
            <person name="Albersmeier A."/>
            <person name="Kalinowski J."/>
            <person name="Ruckert C."/>
        </authorList>
    </citation>
    <scope>NUCLEOTIDE SEQUENCE</scope>
    <source>
        <strain evidence="8">CGMCC 1.15360</strain>
    </source>
</reference>
<keyword evidence="9" id="KW-1185">Reference proteome</keyword>
<feature type="domain" description="RapZ-like N-terminal" evidence="6">
    <location>
        <begin position="28"/>
        <end position="192"/>
    </location>
</feature>
<dbReference type="OrthoDB" id="9784461at2"/>
<dbReference type="Pfam" id="PF22740">
    <property type="entry name" value="PapZ_C"/>
    <property type="match status" value="1"/>
</dbReference>
<evidence type="ECO:0000256" key="3">
    <source>
        <dbReference type="ARBA" id="ARBA00023134"/>
    </source>
</evidence>
<evidence type="ECO:0000313" key="8">
    <source>
        <dbReference type="EMBL" id="GGD77655.1"/>
    </source>
</evidence>
<reference evidence="8" key="2">
    <citation type="submission" date="2020-09" db="EMBL/GenBank/DDBJ databases">
        <authorList>
            <person name="Sun Q."/>
            <person name="Zhou Y."/>
        </authorList>
    </citation>
    <scope>NUCLEOTIDE SEQUENCE</scope>
    <source>
        <strain evidence="8">CGMCC 1.15360</strain>
    </source>
</reference>
<evidence type="ECO:0000313" key="9">
    <source>
        <dbReference type="Proteomes" id="UP000612349"/>
    </source>
</evidence>
<keyword evidence="3 4" id="KW-0342">GTP-binding</keyword>
<dbReference type="NCBIfam" id="NF003828">
    <property type="entry name" value="PRK05416.1"/>
    <property type="match status" value="1"/>
</dbReference>
<dbReference type="GO" id="GO:0005525">
    <property type="term" value="F:GTP binding"/>
    <property type="evidence" value="ECO:0007669"/>
    <property type="project" value="UniProtKB-UniRule"/>
</dbReference>
<dbReference type="PIRSF" id="PIRSF005052">
    <property type="entry name" value="P-loopkin"/>
    <property type="match status" value="1"/>
</dbReference>
<dbReference type="InterPro" id="IPR053931">
    <property type="entry name" value="RapZ_C"/>
</dbReference>
<keyword evidence="2 4" id="KW-0067">ATP-binding</keyword>
<feature type="binding site" evidence="4">
    <location>
        <begin position="94"/>
        <end position="97"/>
    </location>
    <ligand>
        <name>GTP</name>
        <dbReference type="ChEBI" id="CHEBI:37565"/>
    </ligand>
</feature>
<feature type="region of interest" description="Disordered" evidence="5">
    <location>
        <begin position="1"/>
        <end position="25"/>
    </location>
</feature>
<feature type="binding site" evidence="4">
    <location>
        <begin position="34"/>
        <end position="41"/>
    </location>
    <ligand>
        <name>ATP</name>
        <dbReference type="ChEBI" id="CHEBI:30616"/>
    </ligand>
</feature>
<keyword evidence="1 4" id="KW-0547">Nucleotide-binding</keyword>
<dbReference type="InterPro" id="IPR005337">
    <property type="entry name" value="RapZ-like"/>
</dbReference>
<dbReference type="PANTHER" id="PTHR30448">
    <property type="entry name" value="RNASE ADAPTER PROTEIN RAPZ"/>
    <property type="match status" value="1"/>
</dbReference>
<evidence type="ECO:0000256" key="2">
    <source>
        <dbReference type="ARBA" id="ARBA00022840"/>
    </source>
</evidence>
<dbReference type="SUPFAM" id="SSF52540">
    <property type="entry name" value="P-loop containing nucleoside triphosphate hydrolases"/>
    <property type="match status" value="1"/>
</dbReference>
<dbReference type="EMBL" id="BMIP01000007">
    <property type="protein sequence ID" value="GGD77655.1"/>
    <property type="molecule type" value="Genomic_DNA"/>
</dbReference>
<dbReference type="AlphaFoldDB" id="A0A916Z6H4"/>
<sequence length="335" mass="36432">MDSESPDSLPVAPGSEAEDGQASHRPSKVLLVTGMLGAGKTTALRALEDLGWEPVDNFPVRLLPRLVSTAPGPGHSSQSLQGSDGSEPLAIGFDSRTRGFDPYSVISEVRALAETGEIDFTTLFLDCGAEELERRYNETRRRHPMAGDWPAAAGIAAERELVAPLRRWADIVVETTHYSTNDLGRTIRELFAPSAPQGMTVTVSSFGFSRGMPPMADLVFDMRFLDNPHWVDSLRPLTGRDQPVADHIAKDAAWQENFARIRDLVMGLLPLYEAQGKSYLHIAFGCTGGKHRSVFSAEALATELRKAGHNPGLLHRNLDSHASDLVEGGARVNAR</sequence>
<dbReference type="InterPro" id="IPR053930">
    <property type="entry name" value="RapZ-like_N"/>
</dbReference>
<organism evidence="8 9">
    <name type="scientific">Croceicoccus mobilis</name>
    <dbReference type="NCBI Taxonomy" id="1703339"/>
    <lineage>
        <taxon>Bacteria</taxon>
        <taxon>Pseudomonadati</taxon>
        <taxon>Pseudomonadota</taxon>
        <taxon>Alphaproteobacteria</taxon>
        <taxon>Sphingomonadales</taxon>
        <taxon>Erythrobacteraceae</taxon>
        <taxon>Croceicoccus</taxon>
    </lineage>
</organism>
<accession>A0A916Z6H4</accession>
<dbReference type="RefSeq" id="WP_066768837.1">
    <property type="nucleotide sequence ID" value="NZ_BMIP01000007.1"/>
</dbReference>
<feature type="region of interest" description="Disordered" evidence="5">
    <location>
        <begin position="69"/>
        <end position="92"/>
    </location>
</feature>
<evidence type="ECO:0000256" key="4">
    <source>
        <dbReference type="HAMAP-Rule" id="MF_00636"/>
    </source>
</evidence>
<gene>
    <name evidence="8" type="ORF">GCM10010990_29240</name>
</gene>
<dbReference type="PANTHER" id="PTHR30448:SF0">
    <property type="entry name" value="RNASE ADAPTER PROTEIN RAPZ"/>
    <property type="match status" value="1"/>
</dbReference>
<evidence type="ECO:0000259" key="7">
    <source>
        <dbReference type="Pfam" id="PF22740"/>
    </source>
</evidence>
<dbReference type="GO" id="GO:0005524">
    <property type="term" value="F:ATP binding"/>
    <property type="evidence" value="ECO:0007669"/>
    <property type="project" value="UniProtKB-UniRule"/>
</dbReference>
<evidence type="ECO:0000259" key="6">
    <source>
        <dbReference type="Pfam" id="PF03668"/>
    </source>
</evidence>
<dbReference type="HAMAP" id="MF_00636">
    <property type="entry name" value="RapZ_like"/>
    <property type="match status" value="1"/>
</dbReference>